<dbReference type="GO" id="GO:0071949">
    <property type="term" value="F:FAD binding"/>
    <property type="evidence" value="ECO:0007669"/>
    <property type="project" value="InterPro"/>
</dbReference>
<name>A0A2V3U155_9HYPH</name>
<dbReference type="InterPro" id="IPR050641">
    <property type="entry name" value="RIFMO-like"/>
</dbReference>
<evidence type="ECO:0000256" key="3">
    <source>
        <dbReference type="ARBA" id="ARBA00022827"/>
    </source>
</evidence>
<evidence type="ECO:0000313" key="6">
    <source>
        <dbReference type="Proteomes" id="UP000248021"/>
    </source>
</evidence>
<dbReference type="PANTHER" id="PTHR43004:SF19">
    <property type="entry name" value="BINDING MONOOXYGENASE, PUTATIVE (JCVI)-RELATED"/>
    <property type="match status" value="1"/>
</dbReference>
<dbReference type="Pfam" id="PF01494">
    <property type="entry name" value="FAD_binding_3"/>
    <property type="match status" value="1"/>
</dbReference>
<comment type="caution">
    <text evidence="5">The sequence shown here is derived from an EMBL/GenBank/DDBJ whole genome shotgun (WGS) entry which is preliminary data.</text>
</comment>
<dbReference type="EMBL" id="QJJK01000010">
    <property type="protein sequence ID" value="PXW55339.1"/>
    <property type="molecule type" value="Genomic_DNA"/>
</dbReference>
<gene>
    <name evidence="5" type="ORF">C7450_110278</name>
</gene>
<keyword evidence="3" id="KW-0274">FAD</keyword>
<protein>
    <submittedName>
        <fullName evidence="5">2-polyprenyl-6-methoxyphenol hydroxylase-like FAD-dependent oxidoreductase</fullName>
    </submittedName>
</protein>
<evidence type="ECO:0000256" key="1">
    <source>
        <dbReference type="ARBA" id="ARBA00001974"/>
    </source>
</evidence>
<dbReference type="GO" id="GO:0016709">
    <property type="term" value="F:oxidoreductase activity, acting on paired donors, with incorporation or reduction of molecular oxygen, NAD(P)H as one donor, and incorporation of one atom of oxygen"/>
    <property type="evidence" value="ECO:0007669"/>
    <property type="project" value="UniProtKB-ARBA"/>
</dbReference>
<dbReference type="RefSeq" id="WP_210206518.1">
    <property type="nucleotide sequence ID" value="NZ_JAHBRY010000003.1"/>
</dbReference>
<dbReference type="SUPFAM" id="SSF51905">
    <property type="entry name" value="FAD/NAD(P)-binding domain"/>
    <property type="match status" value="1"/>
</dbReference>
<evidence type="ECO:0000259" key="4">
    <source>
        <dbReference type="Pfam" id="PF01494"/>
    </source>
</evidence>
<dbReference type="InterPro" id="IPR036188">
    <property type="entry name" value="FAD/NAD-bd_sf"/>
</dbReference>
<dbReference type="AlphaFoldDB" id="A0A2V3U155"/>
<dbReference type="Gene3D" id="3.40.30.120">
    <property type="match status" value="1"/>
</dbReference>
<dbReference type="Gene3D" id="3.50.50.60">
    <property type="entry name" value="FAD/NAD(P)-binding domain"/>
    <property type="match status" value="1"/>
</dbReference>
<dbReference type="PANTHER" id="PTHR43004">
    <property type="entry name" value="TRK SYSTEM POTASSIUM UPTAKE PROTEIN"/>
    <property type="match status" value="1"/>
</dbReference>
<feature type="domain" description="FAD-binding" evidence="4">
    <location>
        <begin position="8"/>
        <end position="360"/>
    </location>
</feature>
<comment type="cofactor">
    <cofactor evidence="1">
        <name>FAD</name>
        <dbReference type="ChEBI" id="CHEBI:57692"/>
    </cofactor>
</comment>
<evidence type="ECO:0000313" key="5">
    <source>
        <dbReference type="EMBL" id="PXW55339.1"/>
    </source>
</evidence>
<organism evidence="5 6">
    <name type="scientific">Chelatococcus asaccharovorans</name>
    <dbReference type="NCBI Taxonomy" id="28210"/>
    <lineage>
        <taxon>Bacteria</taxon>
        <taxon>Pseudomonadati</taxon>
        <taxon>Pseudomonadota</taxon>
        <taxon>Alphaproteobacteria</taxon>
        <taxon>Hyphomicrobiales</taxon>
        <taxon>Chelatococcaceae</taxon>
        <taxon>Chelatococcus</taxon>
    </lineage>
</organism>
<dbReference type="Pfam" id="PF21274">
    <property type="entry name" value="Rng_hyd_C"/>
    <property type="match status" value="1"/>
</dbReference>
<dbReference type="InterPro" id="IPR002938">
    <property type="entry name" value="FAD-bd"/>
</dbReference>
<reference evidence="5 6" key="1">
    <citation type="submission" date="2018-05" db="EMBL/GenBank/DDBJ databases">
        <title>Genomic Encyclopedia of Type Strains, Phase IV (KMG-IV): sequencing the most valuable type-strain genomes for metagenomic binning, comparative biology and taxonomic classification.</title>
        <authorList>
            <person name="Goeker M."/>
        </authorList>
    </citation>
    <scope>NUCLEOTIDE SEQUENCE [LARGE SCALE GENOMIC DNA]</scope>
    <source>
        <strain evidence="5 6">DSM 6462</strain>
    </source>
</reference>
<keyword evidence="6" id="KW-1185">Reference proteome</keyword>
<sequence>MQATGTDIEVLIVGAGPVGLAAAIELGRRGINCLVVERNDRVGYAPRAKTTNVRTREHLRRWGIADRLREVSPMPRDYPSTVIFATRMTGPPLARFENALNGNLARNDLYSEAAQWVPQYVLEEVLREHAASLPGVSVRFGLELAGFVQDEDGVVGELRVLSTGATERVRSAFLIGADGARSVVRDAIGATMLGDRAYSRNSNVIFRAPELASRHQHGRAIMYWLVNQDLPCVLGPMDGEGLWFFMATKLADETDPERVDPAVLIRRGTGLHDLDIEILSQDVWAAHKLVADRYAKGRVFLAGDACHLHPPFGGFGMNMGIGDAVDLGWKLAAVLRGWGGGKLLASYEAERRNVHERTIAEAVINHGMVGNQLVRPGLEDPGPLGEATRREVSEIIEAGKLREFRTLGIVLGSRYADSPIIVPDGSAPPEQHVVLYVPSAHPGCLAPHLWLADGSSLYDHFGQGFTLLLTEGERSQAEDFAAEAASLRIPLTVVAPEDRRLPARYGARFALIRPDQHVAWRGDILPEDATSMLARVTGATASSETSA</sequence>
<evidence type="ECO:0000256" key="2">
    <source>
        <dbReference type="ARBA" id="ARBA00022630"/>
    </source>
</evidence>
<dbReference type="Gene3D" id="3.30.9.10">
    <property type="entry name" value="D-Amino Acid Oxidase, subunit A, domain 2"/>
    <property type="match status" value="1"/>
</dbReference>
<dbReference type="NCBIfam" id="NF004780">
    <property type="entry name" value="PRK06126.1"/>
    <property type="match status" value="1"/>
</dbReference>
<accession>A0A2V3U155</accession>
<proteinExistence type="predicted"/>
<dbReference type="Proteomes" id="UP000248021">
    <property type="component" value="Unassembled WGS sequence"/>
</dbReference>
<dbReference type="PRINTS" id="PR00420">
    <property type="entry name" value="RNGMNOXGNASE"/>
</dbReference>
<keyword evidence="2" id="KW-0285">Flavoprotein</keyword>